<dbReference type="PANTHER" id="PTHR42715:SF10">
    <property type="entry name" value="BETA-GLUCOSIDASE"/>
    <property type="match status" value="1"/>
</dbReference>
<dbReference type="Proteomes" id="UP000468735">
    <property type="component" value="Unassembled WGS sequence"/>
</dbReference>
<comment type="similarity">
    <text evidence="1 4">Belongs to the glycosyl hydrolase 3 family.</text>
</comment>
<dbReference type="Gene3D" id="2.60.40.10">
    <property type="entry name" value="Immunoglobulins"/>
    <property type="match status" value="1"/>
</dbReference>
<dbReference type="InterPro" id="IPR001764">
    <property type="entry name" value="Glyco_hydro_3_N"/>
</dbReference>
<dbReference type="GO" id="GO:0005975">
    <property type="term" value="P:carbohydrate metabolic process"/>
    <property type="evidence" value="ECO:0007669"/>
    <property type="project" value="InterPro"/>
</dbReference>
<sequence>MPRARIGGPTERQERIIVTPTRRTSPDEVAEPGRADGQTPESRARALVRQLTLEEKVGLLHVPTCYDSACPEGAKQTAAFHPGVPRLGIPPIQETDAGLGIANPCGLRKGDTSTALPAGLAMGASFDAGLARRVGAVVGAEARAKGSVIQLAGAANLIREPRGGRSFEYVGEDPLLTGRLAGAAIAGVQSRGVACTLKHFALNAQETGRTVVCAHLGESAMRESDLLAFQIAIEHGRPGAVMTAYNRVNGAYASENPFLIDHVLKHEWAFPGMVMSDWGGTHSTVEAITAGLDRESGEDLDDEVYFGAPLLDAVRDGRVPAARVDDAVTRILTVLIKAGLLERAVRTAPEPPAPGPTPPGSTADRPTAPGPPAPEPAAPALTAEQRAAHAREARDLAESGIVLLRNRGALPLAPGTGQIALIGGHADFGVLSGGGSSQVAPEDSMACRRDGLPRVYHASSPLAELRSALPDALVVYQPGGDLESAAHVAGNADVAIVFAESWSTEGRDHPDLALPGDQDALISAVARTAVCTVVVLETGGPVEMPWLEDVDAVLAAWYPGCQGGQALARILTGAVSPCGRLPVTFPRDIDQLPRPVMPDPASTTSDPGRPRHGFFQVDYDIEGSDVGYRWYERQGIDPLFPFGFGLTYTRFGYADLKVTDEDGLSAEVTVTNTGTVAATDTPQVYVTLPPATGVRSSRLAGWARVPLEPGKSERVTIELEPRILAVYDTALPGWRTHAGRYGVDLRTDARTTRLSTAIELDARTAAP</sequence>
<dbReference type="EMBL" id="WBMT01000010">
    <property type="protein sequence ID" value="KAB2347014.1"/>
    <property type="molecule type" value="Genomic_DNA"/>
</dbReference>
<dbReference type="PRINTS" id="PR00133">
    <property type="entry name" value="GLHYDRLASE3"/>
</dbReference>
<evidence type="ECO:0000256" key="3">
    <source>
        <dbReference type="ARBA" id="ARBA00023277"/>
    </source>
</evidence>
<name>A0A6H9YU38_9ACTN</name>
<evidence type="ECO:0000313" key="7">
    <source>
        <dbReference type="EMBL" id="KAB2347014.1"/>
    </source>
</evidence>
<dbReference type="InterPro" id="IPR026891">
    <property type="entry name" value="Fn3-like"/>
</dbReference>
<dbReference type="SUPFAM" id="SSF51445">
    <property type="entry name" value="(Trans)glycosidases"/>
    <property type="match status" value="1"/>
</dbReference>
<dbReference type="AlphaFoldDB" id="A0A6H9YU38"/>
<evidence type="ECO:0000259" key="6">
    <source>
        <dbReference type="SMART" id="SM01217"/>
    </source>
</evidence>
<evidence type="ECO:0000313" key="8">
    <source>
        <dbReference type="Proteomes" id="UP000468735"/>
    </source>
</evidence>
<dbReference type="Gene3D" id="3.20.20.300">
    <property type="entry name" value="Glycoside hydrolase, family 3, N-terminal domain"/>
    <property type="match status" value="1"/>
</dbReference>
<dbReference type="Pfam" id="PF14310">
    <property type="entry name" value="Fn3-like"/>
    <property type="match status" value="1"/>
</dbReference>
<dbReference type="PROSITE" id="PS00775">
    <property type="entry name" value="GLYCOSYL_HYDROL_F3"/>
    <property type="match status" value="1"/>
</dbReference>
<feature type="compositionally biased region" description="Pro residues" evidence="5">
    <location>
        <begin position="349"/>
        <end position="359"/>
    </location>
</feature>
<evidence type="ECO:0000256" key="1">
    <source>
        <dbReference type="ARBA" id="ARBA00005336"/>
    </source>
</evidence>
<comment type="caution">
    <text evidence="7">The sequence shown here is derived from an EMBL/GenBank/DDBJ whole genome shotgun (WGS) entry which is preliminary data.</text>
</comment>
<proteinExistence type="inferred from homology"/>
<accession>A0A6H9YU38</accession>
<reference evidence="7 8" key="1">
    <citation type="submission" date="2019-09" db="EMBL/GenBank/DDBJ databases">
        <title>Actinomadura physcomitrii sp. nov., a novel actinomycete isolated from moss [Physcomitrium sphaericum (Ludw) Fuernr].</title>
        <authorList>
            <person name="Zhuang X."/>
            <person name="Liu C."/>
        </authorList>
    </citation>
    <scope>NUCLEOTIDE SEQUENCE [LARGE SCALE GENOMIC DNA]</scope>
    <source>
        <strain evidence="7 8">HMC1</strain>
    </source>
</reference>
<feature type="domain" description="Fibronectin type III-like" evidence="6">
    <location>
        <begin position="680"/>
        <end position="749"/>
    </location>
</feature>
<dbReference type="InterPro" id="IPR002772">
    <property type="entry name" value="Glyco_hydro_3_C"/>
</dbReference>
<feature type="region of interest" description="Disordered" evidence="5">
    <location>
        <begin position="589"/>
        <end position="609"/>
    </location>
</feature>
<keyword evidence="2 4" id="KW-0378">Hydrolase</keyword>
<keyword evidence="3" id="KW-0119">Carbohydrate metabolism</keyword>
<evidence type="ECO:0000256" key="2">
    <source>
        <dbReference type="ARBA" id="ARBA00022801"/>
    </source>
</evidence>
<dbReference type="Gene3D" id="3.40.50.1700">
    <property type="entry name" value="Glycoside hydrolase family 3 C-terminal domain"/>
    <property type="match status" value="1"/>
</dbReference>
<dbReference type="InterPro" id="IPR019800">
    <property type="entry name" value="Glyco_hydro_3_AS"/>
</dbReference>
<keyword evidence="4" id="KW-0326">Glycosidase</keyword>
<evidence type="ECO:0000256" key="5">
    <source>
        <dbReference type="SAM" id="MobiDB-lite"/>
    </source>
</evidence>
<protein>
    <submittedName>
        <fullName evidence="7">Glycosyl hydrolase</fullName>
    </submittedName>
</protein>
<dbReference type="Pfam" id="PF00933">
    <property type="entry name" value="Glyco_hydro_3"/>
    <property type="match status" value="1"/>
</dbReference>
<dbReference type="Pfam" id="PF01915">
    <property type="entry name" value="Glyco_hydro_3_C"/>
    <property type="match status" value="1"/>
</dbReference>
<feature type="region of interest" description="Disordered" evidence="5">
    <location>
        <begin position="1"/>
        <end position="43"/>
    </location>
</feature>
<dbReference type="GO" id="GO:0004553">
    <property type="term" value="F:hydrolase activity, hydrolyzing O-glycosyl compounds"/>
    <property type="evidence" value="ECO:0007669"/>
    <property type="project" value="InterPro"/>
</dbReference>
<dbReference type="SUPFAM" id="SSF52279">
    <property type="entry name" value="Beta-D-glucan exohydrolase, C-terminal domain"/>
    <property type="match status" value="1"/>
</dbReference>
<dbReference type="PANTHER" id="PTHR42715">
    <property type="entry name" value="BETA-GLUCOSIDASE"/>
    <property type="match status" value="1"/>
</dbReference>
<dbReference type="InterPro" id="IPR036962">
    <property type="entry name" value="Glyco_hydro_3_N_sf"/>
</dbReference>
<dbReference type="OrthoDB" id="3187421at2"/>
<organism evidence="7 8">
    <name type="scientific">Actinomadura rudentiformis</name>
    <dbReference type="NCBI Taxonomy" id="359158"/>
    <lineage>
        <taxon>Bacteria</taxon>
        <taxon>Bacillati</taxon>
        <taxon>Actinomycetota</taxon>
        <taxon>Actinomycetes</taxon>
        <taxon>Streptosporangiales</taxon>
        <taxon>Thermomonosporaceae</taxon>
        <taxon>Actinomadura</taxon>
    </lineage>
</organism>
<dbReference type="InterPro" id="IPR036881">
    <property type="entry name" value="Glyco_hydro_3_C_sf"/>
</dbReference>
<keyword evidence="8" id="KW-1185">Reference proteome</keyword>
<feature type="compositionally biased region" description="Pro residues" evidence="5">
    <location>
        <begin position="368"/>
        <end position="377"/>
    </location>
</feature>
<dbReference type="SMART" id="SM01217">
    <property type="entry name" value="Fn3_like"/>
    <property type="match status" value="1"/>
</dbReference>
<dbReference type="InterPro" id="IPR017853">
    <property type="entry name" value="GH"/>
</dbReference>
<dbReference type="InterPro" id="IPR050288">
    <property type="entry name" value="Cellulose_deg_GH3"/>
</dbReference>
<dbReference type="InterPro" id="IPR013783">
    <property type="entry name" value="Ig-like_fold"/>
</dbReference>
<evidence type="ECO:0000256" key="4">
    <source>
        <dbReference type="RuleBase" id="RU361161"/>
    </source>
</evidence>
<feature type="region of interest" description="Disordered" evidence="5">
    <location>
        <begin position="346"/>
        <end position="392"/>
    </location>
</feature>
<gene>
    <name evidence="7" type="ORF">F8566_22845</name>
</gene>